<protein>
    <submittedName>
        <fullName evidence="2">Uncharacterized protein</fullName>
    </submittedName>
</protein>
<dbReference type="EMBL" id="FNWQ01000001">
    <property type="protein sequence ID" value="SEH29707.1"/>
    <property type="molecule type" value="Genomic_DNA"/>
</dbReference>
<accession>A0A1H6H1K8</accession>
<evidence type="ECO:0000256" key="1">
    <source>
        <dbReference type="SAM" id="Phobius"/>
    </source>
</evidence>
<evidence type="ECO:0000313" key="2">
    <source>
        <dbReference type="EMBL" id="SEH29707.1"/>
    </source>
</evidence>
<name>A0A1H6H1K8_CHRCI</name>
<dbReference type="Proteomes" id="UP000198561">
    <property type="component" value="Unassembled WGS sequence"/>
</dbReference>
<reference evidence="2 3" key="1">
    <citation type="submission" date="2016-10" db="EMBL/GenBank/DDBJ databases">
        <authorList>
            <person name="de Groot N.N."/>
        </authorList>
    </citation>
    <scope>NUCLEOTIDE SEQUENCE [LARGE SCALE GENOMIC DNA]</scope>
    <source>
        <strain evidence="2 3">DSM 23031</strain>
    </source>
</reference>
<organism evidence="2 3">
    <name type="scientific">Chryseobacterium culicis</name>
    <dbReference type="NCBI Taxonomy" id="680127"/>
    <lineage>
        <taxon>Bacteria</taxon>
        <taxon>Pseudomonadati</taxon>
        <taxon>Bacteroidota</taxon>
        <taxon>Flavobacteriia</taxon>
        <taxon>Flavobacteriales</taxon>
        <taxon>Weeksellaceae</taxon>
        <taxon>Chryseobacterium group</taxon>
        <taxon>Chryseobacterium</taxon>
    </lineage>
</organism>
<proteinExistence type="predicted"/>
<feature type="transmembrane region" description="Helical" evidence="1">
    <location>
        <begin position="49"/>
        <end position="71"/>
    </location>
</feature>
<evidence type="ECO:0000313" key="3">
    <source>
        <dbReference type="Proteomes" id="UP000198561"/>
    </source>
</evidence>
<keyword evidence="1" id="KW-0472">Membrane</keyword>
<keyword evidence="1" id="KW-0812">Transmembrane</keyword>
<dbReference type="RefSeq" id="WP_228424774.1">
    <property type="nucleotide sequence ID" value="NZ_FNWQ01000001.1"/>
</dbReference>
<keyword evidence="1" id="KW-1133">Transmembrane helix</keyword>
<sequence length="87" mass="10093">MKVSLKYIITMAAVFFTIYTFACDTCKLRQPKVTQDFTHGTGPESDWDWFIVGIVAAITIVAFIYSLKYLIRPGEKNKSHIKYYFLK</sequence>
<dbReference type="AlphaFoldDB" id="A0A1H6H1K8"/>
<dbReference type="STRING" id="680127.SAMN05421593_1152"/>
<gene>
    <name evidence="2" type="ORF">SAMN05421593_1152</name>
</gene>